<dbReference type="GO" id="GO:0016567">
    <property type="term" value="P:protein ubiquitination"/>
    <property type="evidence" value="ECO:0007669"/>
    <property type="project" value="UniProtKB-UniPathway"/>
</dbReference>
<dbReference type="InterPro" id="IPR003613">
    <property type="entry name" value="Ubox_domain"/>
</dbReference>
<dbReference type="Proteomes" id="UP000236333">
    <property type="component" value="Unassembled WGS sequence"/>
</dbReference>
<proteinExistence type="predicted"/>
<dbReference type="Gene3D" id="3.30.40.10">
    <property type="entry name" value="Zinc/RING finger domain, C3HC4 (zinc finger)"/>
    <property type="match status" value="1"/>
</dbReference>
<evidence type="ECO:0000313" key="2">
    <source>
        <dbReference type="EMBL" id="PNH07744.1"/>
    </source>
</evidence>
<dbReference type="Pfam" id="PF04564">
    <property type="entry name" value="U-box"/>
    <property type="match status" value="1"/>
</dbReference>
<dbReference type="AlphaFoldDB" id="A0A2J8A5E7"/>
<reference evidence="2 3" key="1">
    <citation type="journal article" date="2017" name="Mol. Biol. Evol.">
        <title>The 4-celled Tetrabaena socialis nuclear genome reveals the essential components for genetic control of cell number at the origin of multicellularity in the volvocine lineage.</title>
        <authorList>
            <person name="Featherston J."/>
            <person name="Arakaki Y."/>
            <person name="Hanschen E.R."/>
            <person name="Ferris P.J."/>
            <person name="Michod R.E."/>
            <person name="Olson B.J.S.C."/>
            <person name="Nozaki H."/>
            <person name="Durand P.M."/>
        </authorList>
    </citation>
    <scope>NUCLEOTIDE SEQUENCE [LARGE SCALE GENOMIC DNA]</scope>
    <source>
        <strain evidence="2 3">NIES-571</strain>
    </source>
</reference>
<protein>
    <recommendedName>
        <fullName evidence="1">U-box domain-containing protein</fullName>
    </recommendedName>
</protein>
<accession>A0A2J8A5E7</accession>
<dbReference type="InterPro" id="IPR013083">
    <property type="entry name" value="Znf_RING/FYVE/PHD"/>
</dbReference>
<dbReference type="PANTHER" id="PTHR46573">
    <property type="entry name" value="WD REPEAT, SAM AND U-BOX DOMAIN-CONTAINING PROTEIN 1"/>
    <property type="match status" value="1"/>
</dbReference>
<dbReference type="EMBL" id="PGGS01000163">
    <property type="protein sequence ID" value="PNH07744.1"/>
    <property type="molecule type" value="Genomic_DNA"/>
</dbReference>
<evidence type="ECO:0000259" key="1">
    <source>
        <dbReference type="PROSITE" id="PS51698"/>
    </source>
</evidence>
<dbReference type="PROSITE" id="PS51698">
    <property type="entry name" value="U_BOX"/>
    <property type="match status" value="1"/>
</dbReference>
<dbReference type="SMART" id="SM00504">
    <property type="entry name" value="Ubox"/>
    <property type="match status" value="1"/>
</dbReference>
<feature type="domain" description="U-box" evidence="1">
    <location>
        <begin position="167"/>
        <end position="240"/>
    </location>
</feature>
<dbReference type="PANTHER" id="PTHR46573:SF1">
    <property type="entry name" value="WD REPEAT, SAM AND U-BOX DOMAIN-CONTAINING PROTEIN 1"/>
    <property type="match status" value="1"/>
</dbReference>
<dbReference type="OrthoDB" id="552263at2759"/>
<name>A0A2J8A5E7_9CHLO</name>
<dbReference type="InterPro" id="IPR052085">
    <property type="entry name" value="WD-SAM-U-box"/>
</dbReference>
<keyword evidence="3" id="KW-1185">Reference proteome</keyword>
<organism evidence="2 3">
    <name type="scientific">Tetrabaena socialis</name>
    <dbReference type="NCBI Taxonomy" id="47790"/>
    <lineage>
        <taxon>Eukaryota</taxon>
        <taxon>Viridiplantae</taxon>
        <taxon>Chlorophyta</taxon>
        <taxon>core chlorophytes</taxon>
        <taxon>Chlorophyceae</taxon>
        <taxon>CS clade</taxon>
        <taxon>Chlamydomonadales</taxon>
        <taxon>Tetrabaenaceae</taxon>
        <taxon>Tetrabaena</taxon>
    </lineage>
</organism>
<gene>
    <name evidence="2" type="ORF">TSOC_005777</name>
</gene>
<evidence type="ECO:0000313" key="3">
    <source>
        <dbReference type="Proteomes" id="UP000236333"/>
    </source>
</evidence>
<dbReference type="SUPFAM" id="SSF57850">
    <property type="entry name" value="RING/U-box"/>
    <property type="match status" value="1"/>
</dbReference>
<comment type="caution">
    <text evidence="2">The sequence shown here is derived from an EMBL/GenBank/DDBJ whole genome shotgun (WGS) entry which is preliminary data.</text>
</comment>
<dbReference type="UniPathway" id="UPA00143"/>
<sequence length="349" mass="36118">MDEEATLVERHSQAPGFAVKHSNMSRPLLPCPLLYDSVPRGIVCALSRRVLVDPVHVPGDAEGRAVDRAAVSSYQAEFHKLPFSGRGALSAAELAALARDVSVLSSVRRFERAARALSAAEEVGARPCKRARVAEEAAGAAPPGPPPPPDACAAIRLAPEVRFFTADIPAEFFCRLSWAIMADPVVDREGNTWEEAALAAYVGEHGVSPLTGAPTTLDSIQPNTNLRAIIESWLAANTTPWHEPDGAAYTGQGCIAGAVLQAAMPGEAAGGTEAAGGDDVAAASGSVGGPAAVVTEQRAENAANVPPAVAGPASCKEHSISRAPTGGHSCCWLAPRFTAGPAFNGRWSR</sequence>
<dbReference type="GO" id="GO:0004842">
    <property type="term" value="F:ubiquitin-protein transferase activity"/>
    <property type="evidence" value="ECO:0007669"/>
    <property type="project" value="InterPro"/>
</dbReference>